<dbReference type="InterPro" id="IPR055247">
    <property type="entry name" value="InsJ-like_HTH"/>
</dbReference>
<comment type="similarity">
    <text evidence="1">Belongs to the IS150/IS1296 orfA family.</text>
</comment>
<dbReference type="PANTHER" id="PTHR33795:SF1">
    <property type="entry name" value="INSERTION ELEMENT IS150 PROTEIN INSJ"/>
    <property type="match status" value="1"/>
</dbReference>
<name>A0ABN5LJQ2_9LACO</name>
<sequence length="192" mass="22473">MEHFNWTKIQLEGFTMVKFTVKQKLQALNLLKEGYSSRSVAQMIGIGSHQLIDTWAAQYQHFGVKGLEIRHTSQNYRGQFKLQVLNWRKEHDETYQNTAIHFKIATPSLICTWQKRFDEGGLDALFTKRGRPPMNKLPKKPVKYTSSELSELERLRLENRQLHIENDYLKKVEALARRKDAQRKKNGPSSKS</sequence>
<reference evidence="3 4" key="1">
    <citation type="submission" date="2018-05" db="EMBL/GenBank/DDBJ databases">
        <title>Reference genomes for bee gut microbiota database.</title>
        <authorList>
            <person name="Ellegaard K.M."/>
        </authorList>
    </citation>
    <scope>NUCLEOTIDE SEQUENCE [LARGE SCALE GENOMIC DNA]</scope>
    <source>
        <strain evidence="3 4">ESL0186</strain>
    </source>
</reference>
<dbReference type="Pfam" id="PF13518">
    <property type="entry name" value="HTH_28"/>
    <property type="match status" value="2"/>
</dbReference>
<accession>A0ABN5LJQ2</accession>
<evidence type="ECO:0000259" key="2">
    <source>
        <dbReference type="Pfam" id="PF13518"/>
    </source>
</evidence>
<evidence type="ECO:0000313" key="3">
    <source>
        <dbReference type="EMBL" id="AWM75008.1"/>
    </source>
</evidence>
<dbReference type="EMBL" id="CP029477">
    <property type="protein sequence ID" value="AWM75008.1"/>
    <property type="molecule type" value="Genomic_DNA"/>
</dbReference>
<feature type="domain" description="Insertion element IS150 protein InsJ-like helix-turn-helix" evidence="2">
    <location>
        <begin position="23"/>
        <end position="68"/>
    </location>
</feature>
<dbReference type="InterPro" id="IPR009057">
    <property type="entry name" value="Homeodomain-like_sf"/>
</dbReference>
<dbReference type="Proteomes" id="UP000246036">
    <property type="component" value="Chromosome"/>
</dbReference>
<protein>
    <submittedName>
        <fullName evidence="3">Transposase</fullName>
    </submittedName>
</protein>
<proteinExistence type="inferred from homology"/>
<organism evidence="3 4">
    <name type="scientific">Lactobacillus kullabergensis</name>
    <dbReference type="NCBI Taxonomy" id="1218493"/>
    <lineage>
        <taxon>Bacteria</taxon>
        <taxon>Bacillati</taxon>
        <taxon>Bacillota</taxon>
        <taxon>Bacilli</taxon>
        <taxon>Lactobacillales</taxon>
        <taxon>Lactobacillaceae</taxon>
        <taxon>Lactobacillus</taxon>
    </lineage>
</organism>
<dbReference type="PANTHER" id="PTHR33795">
    <property type="entry name" value="INSERTION ELEMENT IS150 PROTEIN INSJ"/>
    <property type="match status" value="1"/>
</dbReference>
<dbReference type="InterPro" id="IPR010921">
    <property type="entry name" value="Trp_repressor/repl_initiator"/>
</dbReference>
<dbReference type="InterPro" id="IPR052057">
    <property type="entry name" value="IS150/IS1296_orfA-like"/>
</dbReference>
<evidence type="ECO:0000313" key="4">
    <source>
        <dbReference type="Proteomes" id="UP000246036"/>
    </source>
</evidence>
<gene>
    <name evidence="3" type="ORF">DKL58_03065</name>
</gene>
<feature type="domain" description="Insertion element IS150 protein InsJ-like helix-turn-helix" evidence="2">
    <location>
        <begin position="80"/>
        <end position="132"/>
    </location>
</feature>
<keyword evidence="4" id="KW-1185">Reference proteome</keyword>
<dbReference type="SUPFAM" id="SSF46689">
    <property type="entry name" value="Homeodomain-like"/>
    <property type="match status" value="1"/>
</dbReference>
<dbReference type="SUPFAM" id="SSF48295">
    <property type="entry name" value="TrpR-like"/>
    <property type="match status" value="1"/>
</dbReference>
<evidence type="ECO:0000256" key="1">
    <source>
        <dbReference type="ARBA" id="ARBA00038232"/>
    </source>
</evidence>